<evidence type="ECO:0000256" key="6">
    <source>
        <dbReference type="ARBA" id="ARBA00022989"/>
    </source>
</evidence>
<evidence type="ECO:0000259" key="10">
    <source>
        <dbReference type="PROSITE" id="PS51371"/>
    </source>
</evidence>
<keyword evidence="8" id="KW-0129">CBS domain</keyword>
<comment type="subcellular location">
    <subcellularLocation>
        <location evidence="9">Cell membrane</location>
        <topology evidence="9">Multi-pass membrane protein</topology>
    </subcellularLocation>
    <subcellularLocation>
        <location evidence="1">Membrane</location>
        <topology evidence="1">Multi-pass membrane protein</topology>
    </subcellularLocation>
</comment>
<dbReference type="InterPro" id="IPR006669">
    <property type="entry name" value="MgtE_transporter"/>
</dbReference>
<dbReference type="InterPro" id="IPR038076">
    <property type="entry name" value="MgtE_N_sf"/>
</dbReference>
<keyword evidence="3 9" id="KW-0813">Transport</keyword>
<evidence type="ECO:0000256" key="7">
    <source>
        <dbReference type="ARBA" id="ARBA00023136"/>
    </source>
</evidence>
<dbReference type="AlphaFoldDB" id="M7NY22"/>
<dbReference type="Pfam" id="PF00571">
    <property type="entry name" value="CBS"/>
    <property type="match status" value="2"/>
</dbReference>
<dbReference type="SMART" id="SM00924">
    <property type="entry name" value="MgtE_N"/>
    <property type="match status" value="1"/>
</dbReference>
<dbReference type="PANTHER" id="PTHR43773:SF1">
    <property type="entry name" value="MAGNESIUM TRANSPORTER MGTE"/>
    <property type="match status" value="1"/>
</dbReference>
<comment type="caution">
    <text evidence="11">The sequence shown here is derived from an EMBL/GenBank/DDBJ whole genome shotgun (WGS) entry which is preliminary data.</text>
</comment>
<dbReference type="NCBIfam" id="TIGR00400">
    <property type="entry name" value="mgtE"/>
    <property type="match status" value="1"/>
</dbReference>
<dbReference type="SUPFAM" id="SSF161093">
    <property type="entry name" value="MgtE membrane domain-like"/>
    <property type="match status" value="1"/>
</dbReference>
<dbReference type="InterPro" id="IPR046342">
    <property type="entry name" value="CBS_dom_sf"/>
</dbReference>
<dbReference type="Gene3D" id="3.10.580.10">
    <property type="entry name" value="CBS-domain"/>
    <property type="match status" value="1"/>
</dbReference>
<keyword evidence="5 9" id="KW-0460">Magnesium</keyword>
<dbReference type="PATRIC" id="fig|1286106.3.peg.649"/>
<evidence type="ECO:0000313" key="11">
    <source>
        <dbReference type="EMBL" id="EMR13703.1"/>
    </source>
</evidence>
<organism evidence="11 12">
    <name type="scientific">Methylophaga lonarensis MPL</name>
    <dbReference type="NCBI Taxonomy" id="1286106"/>
    <lineage>
        <taxon>Bacteria</taxon>
        <taxon>Pseudomonadati</taxon>
        <taxon>Pseudomonadota</taxon>
        <taxon>Gammaproteobacteria</taxon>
        <taxon>Thiotrichales</taxon>
        <taxon>Piscirickettsiaceae</taxon>
        <taxon>Methylophaga</taxon>
    </lineage>
</organism>
<name>M7NY22_9GAMM</name>
<dbReference type="eggNOG" id="COG2239">
    <property type="taxonomic scope" value="Bacteria"/>
</dbReference>
<dbReference type="CDD" id="cd04606">
    <property type="entry name" value="CBS_pair_Mg_transporter"/>
    <property type="match status" value="1"/>
</dbReference>
<comment type="function">
    <text evidence="9">Acts as a magnesium transporter.</text>
</comment>
<keyword evidence="9" id="KW-1003">Cell membrane</keyword>
<dbReference type="GO" id="GO:0015095">
    <property type="term" value="F:magnesium ion transmembrane transporter activity"/>
    <property type="evidence" value="ECO:0007669"/>
    <property type="project" value="UniProtKB-UniRule"/>
</dbReference>
<feature type="domain" description="CBS" evidence="10">
    <location>
        <begin position="215"/>
        <end position="271"/>
    </location>
</feature>
<dbReference type="Pfam" id="PF03448">
    <property type="entry name" value="MgtE_N"/>
    <property type="match status" value="1"/>
</dbReference>
<evidence type="ECO:0000256" key="8">
    <source>
        <dbReference type="PROSITE-ProRule" id="PRU00703"/>
    </source>
</evidence>
<comment type="subunit">
    <text evidence="9">Homodimer.</text>
</comment>
<evidence type="ECO:0000256" key="9">
    <source>
        <dbReference type="RuleBase" id="RU362011"/>
    </source>
</evidence>
<dbReference type="EMBL" id="APHR01000015">
    <property type="protein sequence ID" value="EMR13703.1"/>
    <property type="molecule type" value="Genomic_DNA"/>
</dbReference>
<evidence type="ECO:0000256" key="4">
    <source>
        <dbReference type="ARBA" id="ARBA00022692"/>
    </source>
</evidence>
<evidence type="ECO:0000256" key="1">
    <source>
        <dbReference type="ARBA" id="ARBA00004141"/>
    </source>
</evidence>
<gene>
    <name evidence="11" type="ORF">MPL1_03258</name>
</gene>
<dbReference type="Pfam" id="PF01769">
    <property type="entry name" value="MgtE"/>
    <property type="match status" value="1"/>
</dbReference>
<dbReference type="InterPro" id="IPR036739">
    <property type="entry name" value="SLC41_membr_dom_sf"/>
</dbReference>
<keyword evidence="12" id="KW-1185">Reference proteome</keyword>
<proteinExistence type="inferred from homology"/>
<feature type="transmembrane region" description="Helical" evidence="9">
    <location>
        <begin position="373"/>
        <end position="393"/>
    </location>
</feature>
<dbReference type="OrthoDB" id="9790355at2"/>
<feature type="transmembrane region" description="Helical" evidence="9">
    <location>
        <begin position="323"/>
        <end position="352"/>
    </location>
</feature>
<feature type="transmembrane region" description="Helical" evidence="9">
    <location>
        <begin position="299"/>
        <end position="317"/>
    </location>
</feature>
<dbReference type="Gene3D" id="1.10.357.20">
    <property type="entry name" value="SLC41 divalent cation transporters, integral membrane domain"/>
    <property type="match status" value="1"/>
</dbReference>
<dbReference type="SUPFAM" id="SSF54631">
    <property type="entry name" value="CBS-domain pair"/>
    <property type="match status" value="1"/>
</dbReference>
<dbReference type="Proteomes" id="UP000012019">
    <property type="component" value="Unassembled WGS sequence"/>
</dbReference>
<feature type="transmembrane region" description="Helical" evidence="9">
    <location>
        <begin position="399"/>
        <end position="425"/>
    </location>
</feature>
<sequence length="464" mass="51149">MHATDPWQYDPGHDPEIHQTRLSELQQLLDEMHFELLRQCVSKIEVQDIAALLRDLPAQKQILFFRILPKTLATAVFSYLPQSASEDLLSSLTHEDALELIQHLDADDRAAFLDELPAEVVQALSHRLPREKLREVQLLLGYPAESVGRLMQPDFVTIHQSWTATEALDYLRGLHQDTSLLNNLYVVDDSNKLSDALHIRKLALAEPTTRVSDLMDHRVVYIHAQEDREKAVSMMQHYDLDALPVVDNDGVMLGMVTVDDIFDVAEAETTEDFHKMGSVGVINLNIGEAGTMLLYRKRIGWLLLLVFVNIFAGIAIASFEDMIAAVVALVFFLPLIIGSSGNAGAQASTLMVRSLATGDVRMKDWGRLLLKEVSVAAALGLTMGLAISFIGYWQGGWPLAAVVGLSMIAVVVVGSLMGMSLPFILSKMRIDPATASAPLITSMADIVGILIYFSIAVVMLSNHV</sequence>
<dbReference type="GO" id="GO:0046872">
    <property type="term" value="F:metal ion binding"/>
    <property type="evidence" value="ECO:0007669"/>
    <property type="project" value="UniProtKB-KW"/>
</dbReference>
<evidence type="ECO:0000313" key="12">
    <source>
        <dbReference type="Proteomes" id="UP000012019"/>
    </source>
</evidence>
<dbReference type="SUPFAM" id="SSF158791">
    <property type="entry name" value="MgtE N-terminal domain-like"/>
    <property type="match status" value="1"/>
</dbReference>
<evidence type="ECO:0000256" key="5">
    <source>
        <dbReference type="ARBA" id="ARBA00022842"/>
    </source>
</evidence>
<dbReference type="InterPro" id="IPR006667">
    <property type="entry name" value="SLC41_membr_dom"/>
</dbReference>
<dbReference type="RefSeq" id="WP_009725684.1">
    <property type="nucleotide sequence ID" value="NZ_APHR01000015.1"/>
</dbReference>
<keyword evidence="4 9" id="KW-0812">Transmembrane</keyword>
<dbReference type="GO" id="GO:0005886">
    <property type="term" value="C:plasma membrane"/>
    <property type="evidence" value="ECO:0007669"/>
    <property type="project" value="UniProtKB-SubCell"/>
</dbReference>
<evidence type="ECO:0000256" key="2">
    <source>
        <dbReference type="ARBA" id="ARBA00009749"/>
    </source>
</evidence>
<keyword evidence="7 9" id="KW-0472">Membrane</keyword>
<reference evidence="11 12" key="1">
    <citation type="journal article" date="2013" name="Genome Announc.">
        <title>Draft Genome Sequence of Methylophaga lonarensis MPLT, a Haloalkaliphilic (Non-Methane-Utilizing) Methylotroph.</title>
        <authorList>
            <person name="Shetty S.A."/>
            <person name="Marathe N.P."/>
            <person name="Munot H."/>
            <person name="Antony C.P."/>
            <person name="Dhotre D.P."/>
            <person name="Murrell J.C."/>
            <person name="Shouche Y.S."/>
        </authorList>
    </citation>
    <scope>NUCLEOTIDE SEQUENCE [LARGE SCALE GENOMIC DNA]</scope>
    <source>
        <strain evidence="11 12">MPL</strain>
    </source>
</reference>
<evidence type="ECO:0000256" key="3">
    <source>
        <dbReference type="ARBA" id="ARBA00022448"/>
    </source>
</evidence>
<accession>M7NY22</accession>
<dbReference type="SMART" id="SM00116">
    <property type="entry name" value="CBS"/>
    <property type="match status" value="1"/>
</dbReference>
<dbReference type="Gene3D" id="1.25.60.10">
    <property type="entry name" value="MgtE N-terminal domain-like"/>
    <property type="match status" value="1"/>
</dbReference>
<keyword evidence="9" id="KW-0479">Metal-binding</keyword>
<dbReference type="InterPro" id="IPR006668">
    <property type="entry name" value="Mg_transptr_MgtE_intracell_dom"/>
</dbReference>
<dbReference type="PROSITE" id="PS51371">
    <property type="entry name" value="CBS"/>
    <property type="match status" value="1"/>
</dbReference>
<keyword evidence="6 9" id="KW-1133">Transmembrane helix</keyword>
<comment type="similarity">
    <text evidence="2 9">Belongs to the SLC41A transporter family.</text>
</comment>
<dbReference type="STRING" id="1286106.MPL1_03258"/>
<dbReference type="InterPro" id="IPR000644">
    <property type="entry name" value="CBS_dom"/>
</dbReference>
<protein>
    <recommendedName>
        <fullName evidence="9">Magnesium transporter MgtE</fullName>
    </recommendedName>
</protein>
<dbReference type="PANTHER" id="PTHR43773">
    <property type="entry name" value="MAGNESIUM TRANSPORTER MGTE"/>
    <property type="match status" value="1"/>
</dbReference>
<feature type="transmembrane region" description="Helical" evidence="9">
    <location>
        <begin position="437"/>
        <end position="460"/>
    </location>
</feature>